<gene>
    <name evidence="1" type="ORF">RKE40_29080</name>
</gene>
<reference evidence="1 2" key="1">
    <citation type="submission" date="2023-09" db="EMBL/GenBank/DDBJ databases">
        <title>Whole genome shotgun sequencing (WGS) of Bosea sp. ZW T0_25, isolated from stored onions (Allium cepa).</title>
        <authorList>
            <person name="Stoll D.A."/>
            <person name="Huch M."/>
        </authorList>
    </citation>
    <scope>NUCLEOTIDE SEQUENCE [LARGE SCALE GENOMIC DNA]</scope>
    <source>
        <strain evidence="1 2">ZW T0_25</strain>
    </source>
</reference>
<organism evidence="1 2">
    <name type="scientific">Bosea rubneri</name>
    <dbReference type="NCBI Taxonomy" id="3075434"/>
    <lineage>
        <taxon>Bacteria</taxon>
        <taxon>Pseudomonadati</taxon>
        <taxon>Pseudomonadota</taxon>
        <taxon>Alphaproteobacteria</taxon>
        <taxon>Hyphomicrobiales</taxon>
        <taxon>Boseaceae</taxon>
        <taxon>Bosea</taxon>
    </lineage>
</organism>
<name>A0ABU3SGW1_9HYPH</name>
<dbReference type="EMBL" id="JAWDID010000099">
    <property type="protein sequence ID" value="MDU0343954.1"/>
    <property type="molecule type" value="Genomic_DNA"/>
</dbReference>
<protein>
    <submittedName>
        <fullName evidence="1">Uncharacterized protein</fullName>
    </submittedName>
</protein>
<comment type="caution">
    <text evidence="1">The sequence shown here is derived from an EMBL/GenBank/DDBJ whole genome shotgun (WGS) entry which is preliminary data.</text>
</comment>
<dbReference type="Proteomes" id="UP001254257">
    <property type="component" value="Unassembled WGS sequence"/>
</dbReference>
<proteinExistence type="predicted"/>
<accession>A0ABU3SGW1</accession>
<sequence>MRQFLDLAALVEQPPYEGHSIAVVFGDFEVHDLSVFADQPGLMEEKRRIRLAEIKVEMPAAPAIYVPGCFETVPYRLARAIAPDDLARSFKPGALALIFHDI</sequence>
<evidence type="ECO:0000313" key="1">
    <source>
        <dbReference type="EMBL" id="MDU0343954.1"/>
    </source>
</evidence>
<evidence type="ECO:0000313" key="2">
    <source>
        <dbReference type="Proteomes" id="UP001254257"/>
    </source>
</evidence>
<dbReference type="RefSeq" id="WP_316021646.1">
    <property type="nucleotide sequence ID" value="NZ_JAWDID010000099.1"/>
</dbReference>
<keyword evidence="2" id="KW-1185">Reference proteome</keyword>